<dbReference type="InterPro" id="IPR029058">
    <property type="entry name" value="AB_hydrolase_fold"/>
</dbReference>
<name>A0A9X1SAD5_9MICC</name>
<evidence type="ECO:0000313" key="2">
    <source>
        <dbReference type="EMBL" id="MCC3273327.1"/>
    </source>
</evidence>
<protein>
    <submittedName>
        <fullName evidence="2">Phospholipase</fullName>
    </submittedName>
</protein>
<evidence type="ECO:0000313" key="4">
    <source>
        <dbReference type="Proteomes" id="UP000829758"/>
    </source>
</evidence>
<reference evidence="2" key="1">
    <citation type="submission" date="2021-10" db="EMBL/GenBank/DDBJ databases">
        <title>Novel species in genus Arthrobacter.</title>
        <authorList>
            <person name="Liu Y."/>
        </authorList>
    </citation>
    <scope>NUCLEOTIDE SEQUENCE</scope>
    <source>
        <strain evidence="4">zg-Y462</strain>
        <strain evidence="2">Zg-Y462</strain>
    </source>
</reference>
<dbReference type="EMBL" id="JAJFZT010000007">
    <property type="protein sequence ID" value="MCC3273327.1"/>
    <property type="molecule type" value="Genomic_DNA"/>
</dbReference>
<dbReference type="Proteomes" id="UP000829758">
    <property type="component" value="Chromosome"/>
</dbReference>
<dbReference type="Pfam" id="PF02230">
    <property type="entry name" value="Abhydrolase_2"/>
    <property type="match status" value="1"/>
</dbReference>
<feature type="domain" description="Phospholipase/carboxylesterase/thioesterase" evidence="1">
    <location>
        <begin position="22"/>
        <end position="205"/>
    </location>
</feature>
<dbReference type="Gene3D" id="3.40.50.1820">
    <property type="entry name" value="alpha/beta hydrolase"/>
    <property type="match status" value="1"/>
</dbReference>
<dbReference type="InterPro" id="IPR003140">
    <property type="entry name" value="PLipase/COase/thioEstase"/>
</dbReference>
<dbReference type="AlphaFoldDB" id="A0A9X1SAD5"/>
<proteinExistence type="predicted"/>
<dbReference type="EMBL" id="CP094984">
    <property type="protein sequence ID" value="UON92692.1"/>
    <property type="molecule type" value="Genomic_DNA"/>
</dbReference>
<sequence length="214" mass="23532">MPSNPHLSQDPLWYGPSDASLVVYAVHGRGQSPDFMKDVADRVDLPDLAWVLPAAHNKSWYPQSFLAPIEDNQPELDVALETVRSHLAVLLGRDGPPVGVLGFSQGACLLSEYLLRERPPLAGAVLHTGGYLGPAPRAWPVNPDLSGLAVELLTSQDDAWVPLHRVEATALAFRSLGATVELTTYDDPEHHLNDDSIRMIRRYLRQRTSSSRSN</sequence>
<evidence type="ECO:0000259" key="1">
    <source>
        <dbReference type="Pfam" id="PF02230"/>
    </source>
</evidence>
<keyword evidence="4" id="KW-1185">Reference proteome</keyword>
<dbReference type="SUPFAM" id="SSF53474">
    <property type="entry name" value="alpha/beta-Hydrolases"/>
    <property type="match status" value="1"/>
</dbReference>
<accession>A0A9X1SAD5</accession>
<dbReference type="RefSeq" id="WP_227929158.1">
    <property type="nucleotide sequence ID" value="NZ_CP094984.1"/>
</dbReference>
<evidence type="ECO:0000313" key="5">
    <source>
        <dbReference type="Proteomes" id="UP001155145"/>
    </source>
</evidence>
<dbReference type="GO" id="GO:0016787">
    <property type="term" value="F:hydrolase activity"/>
    <property type="evidence" value="ECO:0007669"/>
    <property type="project" value="InterPro"/>
</dbReference>
<gene>
    <name evidence="2" type="ORF">LJ755_11365</name>
    <name evidence="3" type="ORF">MUK71_03340</name>
</gene>
<evidence type="ECO:0000313" key="3">
    <source>
        <dbReference type="EMBL" id="UON92692.1"/>
    </source>
</evidence>
<dbReference type="Proteomes" id="UP001155145">
    <property type="component" value="Unassembled WGS sequence"/>
</dbReference>
<organism evidence="2 5">
    <name type="scientific">Arthrobacter zhangbolii</name>
    <dbReference type="NCBI Taxonomy" id="2886936"/>
    <lineage>
        <taxon>Bacteria</taxon>
        <taxon>Bacillati</taxon>
        <taxon>Actinomycetota</taxon>
        <taxon>Actinomycetes</taxon>
        <taxon>Micrococcales</taxon>
        <taxon>Micrococcaceae</taxon>
        <taxon>Arthrobacter</taxon>
    </lineage>
</organism>